<feature type="domain" description="FAD-binding" evidence="7">
    <location>
        <begin position="6"/>
        <end position="317"/>
    </location>
</feature>
<organism evidence="8 9">
    <name type="scientific">Bionectria ochroleuca</name>
    <name type="common">Gliocladium roseum</name>
    <dbReference type="NCBI Taxonomy" id="29856"/>
    <lineage>
        <taxon>Eukaryota</taxon>
        <taxon>Fungi</taxon>
        <taxon>Dikarya</taxon>
        <taxon>Ascomycota</taxon>
        <taxon>Pezizomycotina</taxon>
        <taxon>Sordariomycetes</taxon>
        <taxon>Hypocreomycetidae</taxon>
        <taxon>Hypocreales</taxon>
        <taxon>Bionectriaceae</taxon>
        <taxon>Clonostachys</taxon>
    </lineage>
</organism>
<evidence type="ECO:0000256" key="1">
    <source>
        <dbReference type="ARBA" id="ARBA00001974"/>
    </source>
</evidence>
<evidence type="ECO:0000256" key="4">
    <source>
        <dbReference type="ARBA" id="ARBA00022827"/>
    </source>
</evidence>
<proteinExistence type="inferred from homology"/>
<keyword evidence="3" id="KW-0285">Flavoprotein</keyword>
<dbReference type="Gene3D" id="3.50.50.60">
    <property type="entry name" value="FAD/NAD(P)-binding domain"/>
    <property type="match status" value="1"/>
</dbReference>
<dbReference type="InterPro" id="IPR050562">
    <property type="entry name" value="FAD_mOase_fung"/>
</dbReference>
<name>A0ABY6U477_BIOOC</name>
<comment type="caution">
    <text evidence="8">The sequence shown here is derived from an EMBL/GenBank/DDBJ whole genome shotgun (WGS) entry which is preliminary data.</text>
</comment>
<comment type="similarity">
    <text evidence="2">Belongs to the paxM FAD-dependent monooxygenase family.</text>
</comment>
<keyword evidence="5" id="KW-0560">Oxidoreductase</keyword>
<sequence>MITDDFRVIVVGGGPSGLIAAHSLHLANIPFVVLERRESIVEDVGASLVLAAPSLRIMHQLGIFEDLMAIGAEIKINRTHGCGPVAFHRAELVDLLYNRLPDAAKANIYTNTRLDSIETTGKGVKATCIDGRVFNGSMIIGADGVHSRTRRLMRELALQLNPHQNWDPENPFRSTYRCMWATFERNTEEPGQNCDTQHKDQSVMYITGRHRCWVFLYEKLPEPSTERTSYTEEDMAKFAQRFSDFHITDQSRLGDIWGNRLHAGMANSEEGIAKHWSWGRIVLVGDACHKYTPNAGLGLNNGIQDVVTLCNSLRQLLYTLAPSKPSEADLGKIFREYQNCRQSGINSGASRSASLTRQQAWATRWDYILARHVMSSTFVQHVVLDFVAPRMIRQEKVLDYVTGEEPLKGKVEWKHAIPFSVGKI</sequence>
<comment type="cofactor">
    <cofactor evidence="1">
        <name>FAD</name>
        <dbReference type="ChEBI" id="CHEBI:57692"/>
    </cofactor>
</comment>
<evidence type="ECO:0000256" key="2">
    <source>
        <dbReference type="ARBA" id="ARBA00007992"/>
    </source>
</evidence>
<dbReference type="InterPro" id="IPR002938">
    <property type="entry name" value="FAD-bd"/>
</dbReference>
<dbReference type="EMBL" id="CABFNS010000741">
    <property type="protein sequence ID" value="VUC25875.1"/>
    <property type="molecule type" value="Genomic_DNA"/>
</dbReference>
<dbReference type="SUPFAM" id="SSF51905">
    <property type="entry name" value="FAD/NAD(P)-binding domain"/>
    <property type="match status" value="1"/>
</dbReference>
<evidence type="ECO:0000313" key="8">
    <source>
        <dbReference type="EMBL" id="VUC25875.1"/>
    </source>
</evidence>
<evidence type="ECO:0000256" key="5">
    <source>
        <dbReference type="ARBA" id="ARBA00023002"/>
    </source>
</evidence>
<keyword evidence="6" id="KW-0503">Monooxygenase</keyword>
<dbReference type="Proteomes" id="UP000766486">
    <property type="component" value="Unassembled WGS sequence"/>
</dbReference>
<reference evidence="8 9" key="1">
    <citation type="submission" date="2019-06" db="EMBL/GenBank/DDBJ databases">
        <authorList>
            <person name="Broberg M."/>
        </authorList>
    </citation>
    <scope>NUCLEOTIDE SEQUENCE [LARGE SCALE GENOMIC DNA]</scope>
</reference>
<evidence type="ECO:0000259" key="7">
    <source>
        <dbReference type="Pfam" id="PF01494"/>
    </source>
</evidence>
<dbReference type="PANTHER" id="PTHR47356">
    <property type="entry name" value="FAD-DEPENDENT MONOOXYGENASE ASQG-RELATED"/>
    <property type="match status" value="1"/>
</dbReference>
<dbReference type="PRINTS" id="PR00420">
    <property type="entry name" value="RNGMNOXGNASE"/>
</dbReference>
<dbReference type="PANTHER" id="PTHR47356:SF2">
    <property type="entry name" value="FAD-BINDING DOMAIN-CONTAINING PROTEIN-RELATED"/>
    <property type="match status" value="1"/>
</dbReference>
<evidence type="ECO:0000256" key="3">
    <source>
        <dbReference type="ARBA" id="ARBA00022630"/>
    </source>
</evidence>
<keyword evidence="4" id="KW-0274">FAD</keyword>
<evidence type="ECO:0000313" key="9">
    <source>
        <dbReference type="Proteomes" id="UP000766486"/>
    </source>
</evidence>
<keyword evidence="9" id="KW-1185">Reference proteome</keyword>
<evidence type="ECO:0000256" key="6">
    <source>
        <dbReference type="ARBA" id="ARBA00023033"/>
    </source>
</evidence>
<protein>
    <recommendedName>
        <fullName evidence="7">FAD-binding domain-containing protein</fullName>
    </recommendedName>
</protein>
<accession>A0ABY6U477</accession>
<dbReference type="InterPro" id="IPR036188">
    <property type="entry name" value="FAD/NAD-bd_sf"/>
</dbReference>
<dbReference type="Pfam" id="PF01494">
    <property type="entry name" value="FAD_binding_3"/>
    <property type="match status" value="1"/>
</dbReference>
<gene>
    <name evidence="8" type="ORF">CLO192961_LOCUS176482</name>
</gene>